<evidence type="ECO:0000313" key="2">
    <source>
        <dbReference type="EMBL" id="KAF2118769.1"/>
    </source>
</evidence>
<keyword evidence="3" id="KW-1185">Reference proteome</keyword>
<proteinExistence type="predicted"/>
<reference evidence="2" key="1">
    <citation type="journal article" date="2020" name="Stud. Mycol.">
        <title>101 Dothideomycetes genomes: a test case for predicting lifestyles and emergence of pathogens.</title>
        <authorList>
            <person name="Haridas S."/>
            <person name="Albert R."/>
            <person name="Binder M."/>
            <person name="Bloem J."/>
            <person name="Labutti K."/>
            <person name="Salamov A."/>
            <person name="Andreopoulos B."/>
            <person name="Baker S."/>
            <person name="Barry K."/>
            <person name="Bills G."/>
            <person name="Bluhm B."/>
            <person name="Cannon C."/>
            <person name="Castanera R."/>
            <person name="Culley D."/>
            <person name="Daum C."/>
            <person name="Ezra D."/>
            <person name="Gonzalez J."/>
            <person name="Henrissat B."/>
            <person name="Kuo A."/>
            <person name="Liang C."/>
            <person name="Lipzen A."/>
            <person name="Lutzoni F."/>
            <person name="Magnuson J."/>
            <person name="Mondo S."/>
            <person name="Nolan M."/>
            <person name="Ohm R."/>
            <person name="Pangilinan J."/>
            <person name="Park H.-J."/>
            <person name="Ramirez L."/>
            <person name="Alfaro M."/>
            <person name="Sun H."/>
            <person name="Tritt A."/>
            <person name="Yoshinaga Y."/>
            <person name="Zwiers L.-H."/>
            <person name="Turgeon B."/>
            <person name="Goodwin S."/>
            <person name="Spatafora J."/>
            <person name="Crous P."/>
            <person name="Grigoriev I."/>
        </authorList>
    </citation>
    <scope>NUCLEOTIDE SEQUENCE</scope>
    <source>
        <strain evidence="2">CBS 627.86</strain>
    </source>
</reference>
<dbReference type="OrthoDB" id="5245206at2759"/>
<feature type="region of interest" description="Disordered" evidence="1">
    <location>
        <begin position="535"/>
        <end position="577"/>
    </location>
</feature>
<sequence>MLATRFLWVHRSGKNNEDSTIEYSVDPNASRFDIFSKDRSWVRMFSPKRDRGQWVPTLSGIIKAGDEGIYSSALINGMHGQPGEVFLDALYDAFAQELKSRPVAERSSYPPVVSRFLSTSRQRVRRSQTVRTSRDSRPSFSSRPQRSSIDVAEKGLLRSRSLRTTPALISAFTVLPSSEKPRANAPTHLLWSHDLQHAQHFEGRISISVSATELASLVVMLGSPVDIRHANGAQEKDSIKPIAGSTAYGLSIYGSSMEDGTFRVTLYQQKRSVSQLPSRGSGYSTLFAKHLASGSIPFSQDDHTVSSLQITQETFDAIRAGKSLHVQSSAVRNHSSRFLASLPASRQVHFHSLTESAASTSTPLLLHSIAALPYIGGLVPLVAKPVIDTVQFVVSGGLPAARLLQRLEALVDKVHRHSPGLQIFGPLFEPNNAGRLFRERERLGKLATGKIISEALADKTARMHRYITLLERLMALVPGRRPNDVLAAIREATKKELERSYEDAIAATRVFNRDSGIDFQLPTFPVAVVNRLVSGRSTRRQSKRSSSASSPTPGTPPNDEQVTSLPSRRSSAMFPPQNLGTQAETLLKAELPFDVPTIATVARLILVAWTLSVQTVAWEDGEEGIRLDGLESLPTKMIMY</sequence>
<feature type="compositionally biased region" description="Low complexity" evidence="1">
    <location>
        <begin position="138"/>
        <end position="147"/>
    </location>
</feature>
<evidence type="ECO:0000256" key="1">
    <source>
        <dbReference type="SAM" id="MobiDB-lite"/>
    </source>
</evidence>
<evidence type="ECO:0000313" key="3">
    <source>
        <dbReference type="Proteomes" id="UP000799770"/>
    </source>
</evidence>
<feature type="region of interest" description="Disordered" evidence="1">
    <location>
        <begin position="119"/>
        <end position="147"/>
    </location>
</feature>
<name>A0A6A5ZH05_9PLEO</name>
<dbReference type="Proteomes" id="UP000799770">
    <property type="component" value="Unassembled WGS sequence"/>
</dbReference>
<organism evidence="2 3">
    <name type="scientific">Lophiotrema nucula</name>
    <dbReference type="NCBI Taxonomy" id="690887"/>
    <lineage>
        <taxon>Eukaryota</taxon>
        <taxon>Fungi</taxon>
        <taxon>Dikarya</taxon>
        <taxon>Ascomycota</taxon>
        <taxon>Pezizomycotina</taxon>
        <taxon>Dothideomycetes</taxon>
        <taxon>Pleosporomycetidae</taxon>
        <taxon>Pleosporales</taxon>
        <taxon>Lophiotremataceae</taxon>
        <taxon>Lophiotrema</taxon>
    </lineage>
</organism>
<dbReference type="EMBL" id="ML977316">
    <property type="protein sequence ID" value="KAF2118769.1"/>
    <property type="molecule type" value="Genomic_DNA"/>
</dbReference>
<dbReference type="AlphaFoldDB" id="A0A6A5ZH05"/>
<protein>
    <submittedName>
        <fullName evidence="2">Uncharacterized protein</fullName>
    </submittedName>
</protein>
<accession>A0A6A5ZH05</accession>
<gene>
    <name evidence="2" type="ORF">BDV96DRAFT_610713</name>
</gene>
<feature type="compositionally biased region" description="Polar residues" evidence="1">
    <location>
        <begin position="558"/>
        <end position="570"/>
    </location>
</feature>